<keyword evidence="3" id="KW-1185">Reference proteome</keyword>
<dbReference type="EMBL" id="CAJVQB010020968">
    <property type="protein sequence ID" value="CAG8795873.1"/>
    <property type="molecule type" value="Genomic_DNA"/>
</dbReference>
<evidence type="ECO:0000313" key="2">
    <source>
        <dbReference type="EMBL" id="CAG8795873.1"/>
    </source>
</evidence>
<gene>
    <name evidence="2" type="ORF">GMARGA_LOCUS22076</name>
</gene>
<name>A0ABN7VS92_GIGMA</name>
<sequence length="417" mass="49843">MEIETNPISEDTSKHTRPVVTNNKDRNAKERIELEESYTLWDLPLNFNNTQIRLLIKRYSKVLSINWIFDSFKKRAIVKIAIKNERSKQILDDSWSLSIDRKLTRITQEENEKEVLVNRRKHKLILEEEDMYKNRRNPSPDSDKEKKVVNRFSKSISKLNQKNTLYEKKITCSYYNKENESGKNTKYKNYYDEDKRKEGHNVKRSRYIESLDEKLQIIFQRLDKIEANRLRDGDKKANYKTFSQNKEKEKKHCMKKKKKVYSEAKLIDKNPIVEDKIEGALDSIWEALEKDILETAMKHIPKKKICKTKVTRDGKKRPRLDKLIIELGRWKKVPDRDRKHRQKMGKQGHKGLERLELEELMIRKYKKNRLENRENLVFYTDSSLVRTSTEKRGMDRMGASWVQVGLDKEEILNTGYV</sequence>
<proteinExistence type="predicted"/>
<protein>
    <submittedName>
        <fullName evidence="2">34080_t:CDS:1</fullName>
    </submittedName>
</protein>
<reference evidence="2 3" key="1">
    <citation type="submission" date="2021-06" db="EMBL/GenBank/DDBJ databases">
        <authorList>
            <person name="Kallberg Y."/>
            <person name="Tangrot J."/>
            <person name="Rosling A."/>
        </authorList>
    </citation>
    <scope>NUCLEOTIDE SEQUENCE [LARGE SCALE GENOMIC DNA]</scope>
    <source>
        <strain evidence="2 3">120-4 pot B 10/14</strain>
    </source>
</reference>
<organism evidence="2 3">
    <name type="scientific">Gigaspora margarita</name>
    <dbReference type="NCBI Taxonomy" id="4874"/>
    <lineage>
        <taxon>Eukaryota</taxon>
        <taxon>Fungi</taxon>
        <taxon>Fungi incertae sedis</taxon>
        <taxon>Mucoromycota</taxon>
        <taxon>Glomeromycotina</taxon>
        <taxon>Glomeromycetes</taxon>
        <taxon>Diversisporales</taxon>
        <taxon>Gigasporaceae</taxon>
        <taxon>Gigaspora</taxon>
    </lineage>
</organism>
<dbReference type="Proteomes" id="UP000789901">
    <property type="component" value="Unassembled WGS sequence"/>
</dbReference>
<feature type="non-terminal residue" evidence="2">
    <location>
        <position position="1"/>
    </location>
</feature>
<feature type="compositionally biased region" description="Polar residues" evidence="1">
    <location>
        <begin position="1"/>
        <end position="10"/>
    </location>
</feature>
<feature type="non-terminal residue" evidence="2">
    <location>
        <position position="417"/>
    </location>
</feature>
<accession>A0ABN7VS92</accession>
<feature type="region of interest" description="Disordered" evidence="1">
    <location>
        <begin position="1"/>
        <end position="24"/>
    </location>
</feature>
<comment type="caution">
    <text evidence="2">The sequence shown here is derived from an EMBL/GenBank/DDBJ whole genome shotgun (WGS) entry which is preliminary data.</text>
</comment>
<evidence type="ECO:0000256" key="1">
    <source>
        <dbReference type="SAM" id="MobiDB-lite"/>
    </source>
</evidence>
<evidence type="ECO:0000313" key="3">
    <source>
        <dbReference type="Proteomes" id="UP000789901"/>
    </source>
</evidence>